<dbReference type="Pfam" id="PF01553">
    <property type="entry name" value="Acyltransferase"/>
    <property type="match status" value="1"/>
</dbReference>
<name>A0A344LET2_9PSEU</name>
<dbReference type="KEGG" id="aab:A4R43_32300"/>
<feature type="region of interest" description="Disordered" evidence="3">
    <location>
        <begin position="191"/>
        <end position="212"/>
    </location>
</feature>
<dbReference type="InterPro" id="IPR002123">
    <property type="entry name" value="Plipid/glycerol_acylTrfase"/>
</dbReference>
<proteinExistence type="predicted"/>
<protein>
    <submittedName>
        <fullName evidence="5">Acyl-phosphate glycerol 3-phosphate acyltransferase</fullName>
    </submittedName>
</protein>
<organism evidence="5 6">
    <name type="scientific">Amycolatopsis albispora</name>
    <dbReference type="NCBI Taxonomy" id="1804986"/>
    <lineage>
        <taxon>Bacteria</taxon>
        <taxon>Bacillati</taxon>
        <taxon>Actinomycetota</taxon>
        <taxon>Actinomycetes</taxon>
        <taxon>Pseudonocardiales</taxon>
        <taxon>Pseudonocardiaceae</taxon>
        <taxon>Amycolatopsis</taxon>
    </lineage>
</organism>
<evidence type="ECO:0000259" key="4">
    <source>
        <dbReference type="SMART" id="SM00563"/>
    </source>
</evidence>
<evidence type="ECO:0000256" key="1">
    <source>
        <dbReference type="ARBA" id="ARBA00022679"/>
    </source>
</evidence>
<dbReference type="SUPFAM" id="SSF69593">
    <property type="entry name" value="Glycerol-3-phosphate (1)-acyltransferase"/>
    <property type="match status" value="1"/>
</dbReference>
<dbReference type="GO" id="GO:0006654">
    <property type="term" value="P:phosphatidic acid biosynthetic process"/>
    <property type="evidence" value="ECO:0007669"/>
    <property type="project" value="TreeGrafter"/>
</dbReference>
<reference evidence="5 6" key="1">
    <citation type="submission" date="2016-04" db="EMBL/GenBank/DDBJ databases">
        <title>Complete genome sequence and analysis of deep-sea sediment isolate, Amycolatopsis sp. WP1.</title>
        <authorList>
            <person name="Wang H."/>
            <person name="Chen S."/>
            <person name="Wu Q."/>
        </authorList>
    </citation>
    <scope>NUCLEOTIDE SEQUENCE [LARGE SCALE GENOMIC DNA]</scope>
    <source>
        <strain evidence="5 6">WP1</strain>
    </source>
</reference>
<keyword evidence="6" id="KW-1185">Reference proteome</keyword>
<feature type="domain" description="Phospholipid/glycerol acyltransferase" evidence="4">
    <location>
        <begin position="28"/>
        <end position="147"/>
    </location>
</feature>
<dbReference type="CDD" id="cd07989">
    <property type="entry name" value="LPLAT_AGPAT-like"/>
    <property type="match status" value="1"/>
</dbReference>
<dbReference type="SMART" id="SM00563">
    <property type="entry name" value="PlsC"/>
    <property type="match status" value="1"/>
</dbReference>
<dbReference type="GO" id="GO:0005886">
    <property type="term" value="C:plasma membrane"/>
    <property type="evidence" value="ECO:0007669"/>
    <property type="project" value="TreeGrafter"/>
</dbReference>
<dbReference type="AlphaFoldDB" id="A0A344LET2"/>
<evidence type="ECO:0000313" key="5">
    <source>
        <dbReference type="EMBL" id="AXB46556.1"/>
    </source>
</evidence>
<dbReference type="PANTHER" id="PTHR10434:SF11">
    <property type="entry name" value="1-ACYL-SN-GLYCEROL-3-PHOSPHATE ACYLTRANSFERASE"/>
    <property type="match status" value="1"/>
</dbReference>
<keyword evidence="1 5" id="KW-0808">Transferase</keyword>
<accession>A0A344LET2</accession>
<sequence length="212" mass="23165">MIVLRLLFRLLFRPLVRGHEHLPRTGPVILASNHLSFIDSVVLQLVTRRQVHFLAKAEYFQGTGLRGRVIRWFFTATGAVPVERGTHRAAQGALETALGVLADGKVFGIYPEGTRSLDGRLYRGRTGVAWLALTAGVPVVPVALTGTDRLQPVGRRLPRPHRVTVTFGPPIHGNGQPKSGPARREVTDEVMGAIQRMSGQETAPDYNSAPLT</sequence>
<dbReference type="OrthoDB" id="9808424at2"/>
<dbReference type="RefSeq" id="WP_113695617.1">
    <property type="nucleotide sequence ID" value="NZ_CP015163.1"/>
</dbReference>
<dbReference type="PANTHER" id="PTHR10434">
    <property type="entry name" value="1-ACYL-SN-GLYCEROL-3-PHOSPHATE ACYLTRANSFERASE"/>
    <property type="match status" value="1"/>
</dbReference>
<evidence type="ECO:0000256" key="3">
    <source>
        <dbReference type="SAM" id="MobiDB-lite"/>
    </source>
</evidence>
<gene>
    <name evidence="5" type="ORF">A4R43_32300</name>
</gene>
<keyword evidence="2 5" id="KW-0012">Acyltransferase</keyword>
<dbReference type="Proteomes" id="UP000250434">
    <property type="component" value="Chromosome"/>
</dbReference>
<evidence type="ECO:0000256" key="2">
    <source>
        <dbReference type="ARBA" id="ARBA00023315"/>
    </source>
</evidence>
<dbReference type="EMBL" id="CP015163">
    <property type="protein sequence ID" value="AXB46556.1"/>
    <property type="molecule type" value="Genomic_DNA"/>
</dbReference>
<evidence type="ECO:0000313" key="6">
    <source>
        <dbReference type="Proteomes" id="UP000250434"/>
    </source>
</evidence>
<dbReference type="GO" id="GO:0003841">
    <property type="term" value="F:1-acylglycerol-3-phosphate O-acyltransferase activity"/>
    <property type="evidence" value="ECO:0007669"/>
    <property type="project" value="TreeGrafter"/>
</dbReference>